<dbReference type="Pfam" id="PF11288">
    <property type="entry name" value="DUF3089"/>
    <property type="match status" value="1"/>
</dbReference>
<reference evidence="1" key="2">
    <citation type="journal article" date="2023" name="Curr. Microbiol.">
        <title>Neisseria montereyensis sp. nov., Isolated from Oropharynx of California Sea Lion (Zalophus californianus): Genomic, Phylogenetic, and Phenotypic Study.</title>
        <authorList>
            <person name="Volokhov D.V."/>
            <person name="Zagorodnyaya T.A."/>
            <person name="Furtak V.A."/>
            <person name="Nattanmai G."/>
            <person name="Randall L."/>
            <person name="Jose S."/>
            <person name="Gao Y."/>
            <person name="Gulland F.M."/>
            <person name="Eisenberg T."/>
            <person name="Delmonte P."/>
            <person name="Blom J."/>
            <person name="Mitchell K.K."/>
        </authorList>
    </citation>
    <scope>NUCLEOTIDE SEQUENCE</scope>
    <source>
        <strain evidence="1">CSL10203-ORH2</strain>
    </source>
</reference>
<comment type="caution">
    <text evidence="1">The sequence shown here is derived from an EMBL/GenBank/DDBJ whole genome shotgun (WGS) entry which is preliminary data.</text>
</comment>
<proteinExistence type="predicted"/>
<protein>
    <submittedName>
        <fullName evidence="1">DUF3089 domain-containing protein</fullName>
    </submittedName>
</protein>
<name>A0ABT2FC72_9NEIS</name>
<dbReference type="EMBL" id="JANUXW010000003">
    <property type="protein sequence ID" value="MCS4533738.1"/>
    <property type="molecule type" value="Genomic_DNA"/>
</dbReference>
<dbReference type="InterPro" id="IPR021440">
    <property type="entry name" value="DUF3089"/>
</dbReference>
<reference evidence="1" key="1">
    <citation type="submission" date="2022-08" db="EMBL/GenBank/DDBJ databases">
        <authorList>
            <person name="Volokhov D.V."/>
            <person name="Furtak V.A."/>
            <person name="Zagorodnyaya T.A."/>
        </authorList>
    </citation>
    <scope>NUCLEOTIDE SEQUENCE</scope>
    <source>
        <strain evidence="1">CSL10203-ORH2</strain>
    </source>
</reference>
<evidence type="ECO:0000313" key="1">
    <source>
        <dbReference type="EMBL" id="MCS4533738.1"/>
    </source>
</evidence>
<accession>A0ABT2FC72</accession>
<keyword evidence="2" id="KW-1185">Reference proteome</keyword>
<sequence length="299" mass="33780">MTHTEKTVQQIDYSQKDNWVAFENNGNKPCDVFFVHPTTYLDESDGMNARLDNVALNAFTAQLVQELVGTFAESCNIYAPKYRQASINVLTLPAEEGKQYLDFGRKDVENAWQYYRDNINQNKPYFIASHSQGSNNIKDMLVEQPNSIPKENLVGIYAIGYTVTEQDIEKIGVPLGITPTQTPALITWNTIGKGGQSIVIKEGALAVNPLDWTNSKQNQPNSKNTYAYINGRKIPHFTSAQIDDNGALVIPTPEIIDELLMPMGEEVYHIYDYNFFYGNIVQNVAERLKAWQEKTQRGL</sequence>
<dbReference type="RefSeq" id="WP_259291538.1">
    <property type="nucleotide sequence ID" value="NZ_JANUXW010000003.1"/>
</dbReference>
<dbReference type="Proteomes" id="UP001166947">
    <property type="component" value="Unassembled WGS sequence"/>
</dbReference>
<organism evidence="1 2">
    <name type="scientific">Neisseria montereyensis</name>
    <dbReference type="NCBI Taxonomy" id="2973938"/>
    <lineage>
        <taxon>Bacteria</taxon>
        <taxon>Pseudomonadati</taxon>
        <taxon>Pseudomonadota</taxon>
        <taxon>Betaproteobacteria</taxon>
        <taxon>Neisseriales</taxon>
        <taxon>Neisseriaceae</taxon>
        <taxon>Neisseria</taxon>
    </lineage>
</organism>
<gene>
    <name evidence="1" type="ORF">NXS09_05405</name>
</gene>
<evidence type="ECO:0000313" key="2">
    <source>
        <dbReference type="Proteomes" id="UP001166947"/>
    </source>
</evidence>